<comment type="caution">
    <text evidence="1">The sequence shown here is derived from an EMBL/GenBank/DDBJ whole genome shotgun (WGS) entry which is preliminary data.</text>
</comment>
<evidence type="ECO:0000313" key="1">
    <source>
        <dbReference type="EMBL" id="MBI4924105.1"/>
    </source>
</evidence>
<gene>
    <name evidence="1" type="ORF">HY834_20410</name>
</gene>
<name>A0A933L6Q5_9HYPH</name>
<protein>
    <submittedName>
        <fullName evidence="1">Uncharacterized protein</fullName>
    </submittedName>
</protein>
<sequence length="75" mass="8287">MKIITVSDDTKHLIDAQALPGYTIRRTATRLPDGRWTIPVDDEVFEHIDAARLLGETDDDTVSRLLRAAIGGKAN</sequence>
<dbReference type="Proteomes" id="UP000782610">
    <property type="component" value="Unassembled WGS sequence"/>
</dbReference>
<accession>A0A933L6Q5</accession>
<dbReference type="EMBL" id="JACRAF010000069">
    <property type="protein sequence ID" value="MBI4924105.1"/>
    <property type="molecule type" value="Genomic_DNA"/>
</dbReference>
<evidence type="ECO:0000313" key="2">
    <source>
        <dbReference type="Proteomes" id="UP000782610"/>
    </source>
</evidence>
<dbReference type="AlphaFoldDB" id="A0A933L6Q5"/>
<proteinExistence type="predicted"/>
<reference evidence="1" key="1">
    <citation type="submission" date="2020-07" db="EMBL/GenBank/DDBJ databases">
        <title>Huge and variable diversity of episymbiotic CPR bacteria and DPANN archaea in groundwater ecosystems.</title>
        <authorList>
            <person name="He C.Y."/>
            <person name="Keren R."/>
            <person name="Whittaker M."/>
            <person name="Farag I.F."/>
            <person name="Doudna J."/>
            <person name="Cate J.H.D."/>
            <person name="Banfield J.F."/>
        </authorList>
    </citation>
    <scope>NUCLEOTIDE SEQUENCE</scope>
    <source>
        <strain evidence="1">NC_groundwater_1586_Pr3_B-0.1um_66_15</strain>
    </source>
</reference>
<organism evidence="1 2">
    <name type="scientific">Devosia nanyangense</name>
    <dbReference type="NCBI Taxonomy" id="1228055"/>
    <lineage>
        <taxon>Bacteria</taxon>
        <taxon>Pseudomonadati</taxon>
        <taxon>Pseudomonadota</taxon>
        <taxon>Alphaproteobacteria</taxon>
        <taxon>Hyphomicrobiales</taxon>
        <taxon>Devosiaceae</taxon>
        <taxon>Devosia</taxon>
    </lineage>
</organism>